<reference evidence="4" key="1">
    <citation type="submission" date="2020-05" db="EMBL/GenBank/DDBJ databases">
        <title>Mycena genomes resolve the evolution of fungal bioluminescence.</title>
        <authorList>
            <person name="Tsai I.J."/>
        </authorList>
    </citation>
    <scope>NUCLEOTIDE SEQUENCE</scope>
    <source>
        <strain evidence="4">CCC161011</strain>
    </source>
</reference>
<dbReference type="InterPro" id="IPR053001">
    <property type="entry name" value="MNNG_permease-like"/>
</dbReference>
<feature type="transmembrane region" description="Helical" evidence="2">
    <location>
        <begin position="338"/>
        <end position="362"/>
    </location>
</feature>
<feature type="compositionally biased region" description="Basic residues" evidence="1">
    <location>
        <begin position="26"/>
        <end position="36"/>
    </location>
</feature>
<evidence type="ECO:0000313" key="5">
    <source>
        <dbReference type="Proteomes" id="UP000620124"/>
    </source>
</evidence>
<accession>A0A8H6Y0P3</accession>
<gene>
    <name evidence="4" type="ORF">MVEN_01305800</name>
</gene>
<keyword evidence="2" id="KW-0472">Membrane</keyword>
<evidence type="ECO:0000256" key="2">
    <source>
        <dbReference type="SAM" id="Phobius"/>
    </source>
</evidence>
<evidence type="ECO:0000313" key="4">
    <source>
        <dbReference type="EMBL" id="KAF7350041.1"/>
    </source>
</evidence>
<feature type="transmembrane region" description="Helical" evidence="2">
    <location>
        <begin position="506"/>
        <end position="527"/>
    </location>
</feature>
<dbReference type="AlphaFoldDB" id="A0A8H6Y0P3"/>
<feature type="region of interest" description="Disordered" evidence="1">
    <location>
        <begin position="89"/>
        <end position="116"/>
    </location>
</feature>
<keyword evidence="5" id="KW-1185">Reference proteome</keyword>
<feature type="transmembrane region" description="Helical" evidence="2">
    <location>
        <begin position="415"/>
        <end position="438"/>
    </location>
</feature>
<feature type="compositionally biased region" description="Polar residues" evidence="1">
    <location>
        <begin position="94"/>
        <end position="104"/>
    </location>
</feature>
<organism evidence="4 5">
    <name type="scientific">Mycena venus</name>
    <dbReference type="NCBI Taxonomy" id="2733690"/>
    <lineage>
        <taxon>Eukaryota</taxon>
        <taxon>Fungi</taxon>
        <taxon>Dikarya</taxon>
        <taxon>Basidiomycota</taxon>
        <taxon>Agaricomycotina</taxon>
        <taxon>Agaricomycetes</taxon>
        <taxon>Agaricomycetidae</taxon>
        <taxon>Agaricales</taxon>
        <taxon>Marasmiineae</taxon>
        <taxon>Mycenaceae</taxon>
        <taxon>Mycena</taxon>
    </lineage>
</organism>
<feature type="domain" description="DUF3533" evidence="3">
    <location>
        <begin position="151"/>
        <end position="517"/>
    </location>
</feature>
<protein>
    <submittedName>
        <fullName evidence="4">DUF3533 domain-containing protein</fullName>
    </submittedName>
</protein>
<keyword evidence="2" id="KW-1133">Transmembrane helix</keyword>
<dbReference type="EMBL" id="JACAZI010000010">
    <property type="protein sequence ID" value="KAF7350041.1"/>
    <property type="molecule type" value="Genomic_DNA"/>
</dbReference>
<feature type="transmembrane region" description="Helical" evidence="2">
    <location>
        <begin position="450"/>
        <end position="469"/>
    </location>
</feature>
<comment type="caution">
    <text evidence="4">The sequence shown here is derived from an EMBL/GenBank/DDBJ whole genome shotgun (WGS) entry which is preliminary data.</text>
</comment>
<sequence>MYNANQDPVGEFNRASTKHSRDPRKASRSGRHRRTKYPWTFATQFSARLMRQGRKNGKSDPLRGVFSASPTLVIFPFFLRAAMTNPEKLDNTRNADSASEQTAQDGDGVPPLAHPPFKDSEPPFSLHFFDKSPAGGALRAVYLKTMFGGSLALSIVIFAVFSIYWGALWKTPLHTLPGWIVDFDGGSVGQGVVQAFSAINPGTGGISWSVVPASEFPGGIEQLEDAILREKTWYGLAINVGASSNFTAAISSANAAYNSSTAITFIGSEARSENIFRQHIRIVTTQLDMIAAQFALQVAKNISSSLPAANLATLLSTAPQVVTAPLGYTVANLRPFDIPVASAVTFVGLIYLLILSFFVVMVSSGARAASGMDTRLTLGSLISVRLLSSVLAYFFISLFYTLLSRAFQLPFDRRFGSAGLVIFWMLNWIGMLACGLALEAMITLLTVRFVPFFLIIWIISNVSVCIYPIPVLPHVFRYGYGFPFYNISRAVRTIVFRTKDDVGMNFGILLAWVAVSCITLPIFQWVVRRGQRRAAAAGAGGGAGERA</sequence>
<proteinExistence type="predicted"/>
<dbReference type="Proteomes" id="UP000620124">
    <property type="component" value="Unassembled WGS sequence"/>
</dbReference>
<dbReference type="PANTHER" id="PTHR34814:SF1">
    <property type="entry name" value="NITROSOGUANIDINE RESISTANCE PROTEIN SNG1"/>
    <property type="match status" value="1"/>
</dbReference>
<feature type="transmembrane region" description="Helical" evidence="2">
    <location>
        <begin position="147"/>
        <end position="167"/>
    </location>
</feature>
<feature type="region of interest" description="Disordered" evidence="1">
    <location>
        <begin position="1"/>
        <end position="37"/>
    </location>
</feature>
<dbReference type="GO" id="GO:0016020">
    <property type="term" value="C:membrane"/>
    <property type="evidence" value="ECO:0007669"/>
    <property type="project" value="TreeGrafter"/>
</dbReference>
<dbReference type="PANTHER" id="PTHR34814">
    <property type="entry name" value="NITROSOGUANIDINE RESISTANCE PROTEIN SNG1"/>
    <property type="match status" value="1"/>
</dbReference>
<evidence type="ECO:0000256" key="1">
    <source>
        <dbReference type="SAM" id="MobiDB-lite"/>
    </source>
</evidence>
<evidence type="ECO:0000259" key="3">
    <source>
        <dbReference type="Pfam" id="PF12051"/>
    </source>
</evidence>
<dbReference type="OrthoDB" id="2140105at2759"/>
<feature type="transmembrane region" description="Helical" evidence="2">
    <location>
        <begin position="382"/>
        <end position="403"/>
    </location>
</feature>
<dbReference type="Pfam" id="PF12051">
    <property type="entry name" value="DUF3533"/>
    <property type="match status" value="1"/>
</dbReference>
<keyword evidence="2" id="KW-0812">Transmembrane</keyword>
<name>A0A8H6Y0P3_9AGAR</name>
<dbReference type="InterPro" id="IPR022703">
    <property type="entry name" value="DUF3533"/>
</dbReference>